<organism evidence="3 4">
    <name type="scientific">Romanomermis culicivorax</name>
    <name type="common">Nematode worm</name>
    <dbReference type="NCBI Taxonomy" id="13658"/>
    <lineage>
        <taxon>Eukaryota</taxon>
        <taxon>Metazoa</taxon>
        <taxon>Ecdysozoa</taxon>
        <taxon>Nematoda</taxon>
        <taxon>Enoplea</taxon>
        <taxon>Dorylaimia</taxon>
        <taxon>Mermithida</taxon>
        <taxon>Mermithoidea</taxon>
        <taxon>Mermithidae</taxon>
        <taxon>Romanomermis</taxon>
    </lineage>
</organism>
<evidence type="ECO:0000259" key="2">
    <source>
        <dbReference type="PROSITE" id="PS51159"/>
    </source>
</evidence>
<dbReference type="PANTHER" id="PTHR12307">
    <property type="entry name" value="PROTEIN PHOSPHATASE 1 REGULATORY SUBUNIT"/>
    <property type="match status" value="1"/>
</dbReference>
<dbReference type="Pfam" id="PF03370">
    <property type="entry name" value="CBM_21"/>
    <property type="match status" value="1"/>
</dbReference>
<feature type="domain" description="CBM21" evidence="2">
    <location>
        <begin position="173"/>
        <end position="278"/>
    </location>
</feature>
<accession>A0A915J3W7</accession>
<protein>
    <submittedName>
        <fullName evidence="4">CBM21 domain-containing protein</fullName>
    </submittedName>
</protein>
<dbReference type="AlphaFoldDB" id="A0A915J3W7"/>
<feature type="region of interest" description="Disordered" evidence="1">
    <location>
        <begin position="1"/>
        <end position="37"/>
    </location>
</feature>
<dbReference type="PROSITE" id="PS51159">
    <property type="entry name" value="CBM21"/>
    <property type="match status" value="1"/>
</dbReference>
<dbReference type="Gene3D" id="2.60.40.2440">
    <property type="entry name" value="Carbohydrate binding type-21 domain"/>
    <property type="match status" value="1"/>
</dbReference>
<dbReference type="InterPro" id="IPR050782">
    <property type="entry name" value="PP1_regulatory_subunit_3"/>
</dbReference>
<dbReference type="GO" id="GO:0005979">
    <property type="term" value="P:regulation of glycogen biosynthetic process"/>
    <property type="evidence" value="ECO:0007669"/>
    <property type="project" value="TreeGrafter"/>
</dbReference>
<dbReference type="GO" id="GO:0008157">
    <property type="term" value="F:protein phosphatase 1 binding"/>
    <property type="evidence" value="ECO:0007669"/>
    <property type="project" value="TreeGrafter"/>
</dbReference>
<dbReference type="GO" id="GO:0000164">
    <property type="term" value="C:protein phosphatase type 1 complex"/>
    <property type="evidence" value="ECO:0007669"/>
    <property type="project" value="TreeGrafter"/>
</dbReference>
<keyword evidence="3" id="KW-1185">Reference proteome</keyword>
<evidence type="ECO:0000256" key="1">
    <source>
        <dbReference type="SAM" id="MobiDB-lite"/>
    </source>
</evidence>
<name>A0A915J3W7_ROMCU</name>
<dbReference type="InterPro" id="IPR038175">
    <property type="entry name" value="CBM21_dom_sf"/>
</dbReference>
<evidence type="ECO:0000313" key="4">
    <source>
        <dbReference type="WBParaSite" id="nRc.2.0.1.t20825-RA"/>
    </source>
</evidence>
<evidence type="ECO:0000313" key="3">
    <source>
        <dbReference type="Proteomes" id="UP000887565"/>
    </source>
</evidence>
<dbReference type="InterPro" id="IPR005036">
    <property type="entry name" value="CBM21_dom"/>
</dbReference>
<dbReference type="Proteomes" id="UP000887565">
    <property type="component" value="Unplaced"/>
</dbReference>
<reference evidence="4" key="1">
    <citation type="submission" date="2022-11" db="UniProtKB">
        <authorList>
            <consortium name="WormBaseParasite"/>
        </authorList>
    </citation>
    <scope>IDENTIFICATION</scope>
</reference>
<dbReference type="WBParaSite" id="nRc.2.0.1.t20825-RA">
    <property type="protein sequence ID" value="nRc.2.0.1.t20825-RA"/>
    <property type="gene ID" value="nRc.2.0.1.g20825"/>
</dbReference>
<sequence>MDENDNYSSSSNPPKNQIYEPNLPPTGLSRSRKMSRADSENVLKELAAFVKDDDEDRLIKSFDDSTKLTVKVYDHDGNIVNHPRSPLGYSPVPDYRRTASLSLKSSLKKPGSPSRAKKKMVRFADSLNVDLKTRHKTSGSKIEQFYSSSRSEDLIKPHFLPLFKLMSVKTIDRIVMDKNPVCLESIAVRDRIIRGVIKVKNIAFEKSVIIRYTTDRWKSYTDFPAIYIQGTCDGFYDKFSFFLEFYNETTDFVELAIKYSVCNIDYWDNNDRRNYCFEYQDIVKSRTKLLFAWFDDAWLHFR</sequence>
<feature type="compositionally biased region" description="Polar residues" evidence="1">
    <location>
        <begin position="1"/>
        <end position="15"/>
    </location>
</feature>
<dbReference type="PANTHER" id="PTHR12307:SF53">
    <property type="entry name" value="PROTEIN PHOSPHATASE 1 REGULATORY SUBUNIT"/>
    <property type="match status" value="1"/>
</dbReference>
<dbReference type="GO" id="GO:2001069">
    <property type="term" value="F:glycogen binding"/>
    <property type="evidence" value="ECO:0007669"/>
    <property type="project" value="TreeGrafter"/>
</dbReference>
<proteinExistence type="predicted"/>